<dbReference type="PANTHER" id="PTHR24305:SF232">
    <property type="entry name" value="P450, PUTATIVE (EUROFUNG)-RELATED"/>
    <property type="match status" value="1"/>
</dbReference>
<dbReference type="GO" id="GO:0016705">
    <property type="term" value="F:oxidoreductase activity, acting on paired donors, with incorporation or reduction of molecular oxygen"/>
    <property type="evidence" value="ECO:0007669"/>
    <property type="project" value="InterPro"/>
</dbReference>
<organism evidence="7 8">
    <name type="scientific">Fusarium oligoseptatum</name>
    <dbReference type="NCBI Taxonomy" id="2604345"/>
    <lineage>
        <taxon>Eukaryota</taxon>
        <taxon>Fungi</taxon>
        <taxon>Dikarya</taxon>
        <taxon>Ascomycota</taxon>
        <taxon>Pezizomycotina</taxon>
        <taxon>Sordariomycetes</taxon>
        <taxon>Hypocreomycetidae</taxon>
        <taxon>Hypocreales</taxon>
        <taxon>Nectriaceae</taxon>
        <taxon>Fusarium</taxon>
        <taxon>Fusarium solani species complex</taxon>
    </lineage>
</organism>
<evidence type="ECO:0008006" key="9">
    <source>
        <dbReference type="Google" id="ProtNLM"/>
    </source>
</evidence>
<dbReference type="GO" id="GO:0004497">
    <property type="term" value="F:monooxygenase activity"/>
    <property type="evidence" value="ECO:0007669"/>
    <property type="project" value="UniProtKB-KW"/>
</dbReference>
<sequence>MHPAPGLPLERIVPPQGAEIGGHHIKGGTIVGASAWLIHNRPEIFGDNTNEYRPERWLPDPNANPEEEDKRIKKMSGMMFQFGMGSRTCIGKNISLLEIYKVVPSLLRRFEIDFQDPSKEWRIINAWFVKQADFNVTFTRRQLVQLETEKA</sequence>
<dbReference type="PROSITE" id="PS00086">
    <property type="entry name" value="CYTOCHROME_P450"/>
    <property type="match status" value="1"/>
</dbReference>
<dbReference type="GO" id="GO:0020037">
    <property type="term" value="F:heme binding"/>
    <property type="evidence" value="ECO:0007669"/>
    <property type="project" value="InterPro"/>
</dbReference>
<keyword evidence="5 6" id="KW-0408">Iron</keyword>
<dbReference type="STRING" id="1325735.A0A428S2Z2"/>
<keyword evidence="4 6" id="KW-0479">Metal-binding</keyword>
<dbReference type="EMBL" id="NKCK01000355">
    <property type="protein sequence ID" value="RSL84187.1"/>
    <property type="molecule type" value="Genomic_DNA"/>
</dbReference>
<dbReference type="Gene3D" id="1.10.630.10">
    <property type="entry name" value="Cytochrome P450"/>
    <property type="match status" value="1"/>
</dbReference>
<keyword evidence="6" id="KW-0560">Oxidoreductase</keyword>
<comment type="caution">
    <text evidence="7">The sequence shown here is derived from an EMBL/GenBank/DDBJ whole genome shotgun (WGS) entry which is preliminary data.</text>
</comment>
<evidence type="ECO:0000256" key="3">
    <source>
        <dbReference type="ARBA" id="ARBA00022617"/>
    </source>
</evidence>
<dbReference type="GO" id="GO:0005506">
    <property type="term" value="F:iron ion binding"/>
    <property type="evidence" value="ECO:0007669"/>
    <property type="project" value="InterPro"/>
</dbReference>
<proteinExistence type="inferred from homology"/>
<protein>
    <recommendedName>
        <fullName evidence="9">Cytochrome P450</fullName>
    </recommendedName>
</protein>
<evidence type="ECO:0000256" key="6">
    <source>
        <dbReference type="RuleBase" id="RU000461"/>
    </source>
</evidence>
<evidence type="ECO:0000256" key="1">
    <source>
        <dbReference type="ARBA" id="ARBA00001971"/>
    </source>
</evidence>
<dbReference type="SUPFAM" id="SSF48264">
    <property type="entry name" value="Cytochrome P450"/>
    <property type="match status" value="1"/>
</dbReference>
<dbReference type="AlphaFoldDB" id="A0A428S2Z2"/>
<gene>
    <name evidence="7" type="ORF">CEP52_016502</name>
</gene>
<dbReference type="InterPro" id="IPR036396">
    <property type="entry name" value="Cyt_P450_sf"/>
</dbReference>
<keyword evidence="3 6" id="KW-0349">Heme</keyword>
<keyword evidence="8" id="KW-1185">Reference proteome</keyword>
<evidence type="ECO:0000313" key="8">
    <source>
        <dbReference type="Proteomes" id="UP000287144"/>
    </source>
</evidence>
<dbReference type="InterPro" id="IPR017972">
    <property type="entry name" value="Cyt_P450_CS"/>
</dbReference>
<comment type="cofactor">
    <cofactor evidence="1">
        <name>heme</name>
        <dbReference type="ChEBI" id="CHEBI:30413"/>
    </cofactor>
</comment>
<evidence type="ECO:0000256" key="5">
    <source>
        <dbReference type="ARBA" id="ARBA00023004"/>
    </source>
</evidence>
<evidence type="ECO:0000256" key="2">
    <source>
        <dbReference type="ARBA" id="ARBA00010617"/>
    </source>
</evidence>
<comment type="similarity">
    <text evidence="2 6">Belongs to the cytochrome P450 family.</text>
</comment>
<keyword evidence="6" id="KW-0503">Monooxygenase</keyword>
<dbReference type="Pfam" id="PF00067">
    <property type="entry name" value="p450"/>
    <property type="match status" value="1"/>
</dbReference>
<dbReference type="Proteomes" id="UP000287144">
    <property type="component" value="Unassembled WGS sequence"/>
</dbReference>
<name>A0A428S2Z2_9HYPO</name>
<reference evidence="7 8" key="1">
    <citation type="submission" date="2017-06" db="EMBL/GenBank/DDBJ databases">
        <title>Comparative genomic analysis of Ambrosia Fusariam Clade fungi.</title>
        <authorList>
            <person name="Stajich J.E."/>
            <person name="Carrillo J."/>
            <person name="Kijimoto T."/>
            <person name="Eskalen A."/>
            <person name="O'Donnell K."/>
            <person name="Kasson M."/>
        </authorList>
    </citation>
    <scope>NUCLEOTIDE SEQUENCE [LARGE SCALE GENOMIC DNA]</scope>
    <source>
        <strain evidence="7 8">NRRL62579</strain>
    </source>
</reference>
<accession>A0A428S2Z2</accession>
<evidence type="ECO:0000313" key="7">
    <source>
        <dbReference type="EMBL" id="RSL84187.1"/>
    </source>
</evidence>
<dbReference type="InterPro" id="IPR001128">
    <property type="entry name" value="Cyt_P450"/>
</dbReference>
<dbReference type="PANTHER" id="PTHR24305">
    <property type="entry name" value="CYTOCHROME P450"/>
    <property type="match status" value="1"/>
</dbReference>
<dbReference type="InterPro" id="IPR050121">
    <property type="entry name" value="Cytochrome_P450_monoxygenase"/>
</dbReference>
<evidence type="ECO:0000256" key="4">
    <source>
        <dbReference type="ARBA" id="ARBA00022723"/>
    </source>
</evidence>